<feature type="region of interest" description="Disordered" evidence="2">
    <location>
        <begin position="497"/>
        <end position="527"/>
    </location>
</feature>
<dbReference type="PANTHER" id="PTHR19327">
    <property type="entry name" value="GOLGIN"/>
    <property type="match status" value="1"/>
</dbReference>
<feature type="compositionally biased region" description="Low complexity" evidence="2">
    <location>
        <begin position="287"/>
        <end position="311"/>
    </location>
</feature>
<proteinExistence type="predicted"/>
<feature type="region of interest" description="Disordered" evidence="2">
    <location>
        <begin position="1"/>
        <end position="35"/>
    </location>
</feature>
<accession>A0A0E9NQ23</accession>
<reference evidence="3 4" key="2">
    <citation type="journal article" date="2014" name="J. Gen. Appl. Microbiol.">
        <title>The early diverging ascomycetous budding yeast Saitoella complicata has three histone deacetylases belonging to the Clr6, Hos2, and Rpd3 lineages.</title>
        <authorList>
            <person name="Nishida H."/>
            <person name="Matsumoto T."/>
            <person name="Kondo S."/>
            <person name="Hamamoto M."/>
            <person name="Yoshikawa H."/>
        </authorList>
    </citation>
    <scope>NUCLEOTIDE SEQUENCE [LARGE SCALE GENOMIC DNA]</scope>
    <source>
        <strain evidence="3 4">NRRL Y-17804</strain>
    </source>
</reference>
<evidence type="ECO:0000313" key="4">
    <source>
        <dbReference type="Proteomes" id="UP000033140"/>
    </source>
</evidence>
<keyword evidence="4" id="KW-1185">Reference proteome</keyword>
<feature type="compositionally biased region" description="Polar residues" evidence="2">
    <location>
        <begin position="25"/>
        <end position="35"/>
    </location>
</feature>
<dbReference type="GO" id="GO:0031267">
    <property type="term" value="F:small GTPase binding"/>
    <property type="evidence" value="ECO:0007669"/>
    <property type="project" value="TreeGrafter"/>
</dbReference>
<feature type="compositionally biased region" description="Low complexity" evidence="2">
    <location>
        <begin position="57"/>
        <end position="68"/>
    </location>
</feature>
<dbReference type="EMBL" id="BACD03000047">
    <property type="protein sequence ID" value="GAO51525.1"/>
    <property type="molecule type" value="Genomic_DNA"/>
</dbReference>
<feature type="region of interest" description="Disordered" evidence="2">
    <location>
        <begin position="52"/>
        <end position="82"/>
    </location>
</feature>
<comment type="caution">
    <text evidence="3">The sequence shown here is derived from an EMBL/GenBank/DDBJ whole genome shotgun (WGS) entry which is preliminary data.</text>
</comment>
<dbReference type="GO" id="GO:0048193">
    <property type="term" value="P:Golgi vesicle transport"/>
    <property type="evidence" value="ECO:0007669"/>
    <property type="project" value="TreeGrafter"/>
</dbReference>
<protein>
    <submittedName>
        <fullName evidence="3">Uncharacterized protein</fullName>
    </submittedName>
</protein>
<gene>
    <name evidence="3" type="ORF">G7K_5624-t1</name>
</gene>
<organism evidence="3 4">
    <name type="scientific">Saitoella complicata (strain BCRC 22490 / CBS 7301 / JCM 7358 / NBRC 10748 / NRRL Y-17804)</name>
    <dbReference type="NCBI Taxonomy" id="698492"/>
    <lineage>
        <taxon>Eukaryota</taxon>
        <taxon>Fungi</taxon>
        <taxon>Dikarya</taxon>
        <taxon>Ascomycota</taxon>
        <taxon>Taphrinomycotina</taxon>
        <taxon>Taphrinomycotina incertae sedis</taxon>
        <taxon>Saitoella</taxon>
    </lineage>
</organism>
<dbReference type="STRING" id="698492.A0A0E9NQ23"/>
<feature type="coiled-coil region" evidence="1">
    <location>
        <begin position="570"/>
        <end position="687"/>
    </location>
</feature>
<keyword evidence="1" id="KW-0175">Coiled coil</keyword>
<evidence type="ECO:0000256" key="2">
    <source>
        <dbReference type="SAM" id="MobiDB-lite"/>
    </source>
</evidence>
<reference evidence="3 4" key="1">
    <citation type="journal article" date="2011" name="J. Gen. Appl. Microbiol.">
        <title>Draft genome sequencing of the enigmatic yeast Saitoella complicata.</title>
        <authorList>
            <person name="Nishida H."/>
            <person name="Hamamoto M."/>
            <person name="Sugiyama J."/>
        </authorList>
    </citation>
    <scope>NUCLEOTIDE SEQUENCE [LARGE SCALE GENOMIC DNA]</scope>
    <source>
        <strain evidence="3 4">NRRL Y-17804</strain>
    </source>
</reference>
<sequence>MLPLPGSTPYTDTANSSLLGPPHPQSTSKTPKTIPISLSSYEMSVRDSIAALERRASSNSVPSSPAPAKANTPLPSSPAPISANSALVDASMKLHAVSSNATDSTSKEDGQSRDSSATEATAVDAPETVTSSKASPAPRKVFGTVSGPRKPATTPTATKTTPSTNGTTAVKRASVSVFDRLAATETVASQNVRRTSSVAKPPVTTTNKRLSLAPTRATTLSAPSSSPIRRTPTRSVPLPSTADKKQAELRPRTAGEETRSVPRFMQSTTSSANQKPLSRTASISSRPSTATTGVTRPTSTTTRPTSTLRASSSDKEIAAWKAKVSELEKTIKQKDAHIESLSLTPHSDDTSAQELENAQKDAEEARKVIASLKKDILAAQVEAREVREGLRGRVEELEKQIAMTGASAKAAEEAQTKIVTLKEKLATLEQQLSTDDLEARVEEARKSAQGEAEKRVYALERELDAKGGVIASLGDELRKLNESKERELADVKAHANDAKNRAEKLEGEAKKQAVESEELRQKLDKTRKDVEAAGKNVKLELEEKHAKMVFELRKEIEKQQAVAVGAVKAKAEVEAEFKKQAEEVNSLRQKLAQAEKDVDSAVQKTKAELEEKHNQALEALREELEAQRKANSELQSKHSDEMKALKNELNAQDSIVADARAQVGAIEKELREEIATLEEASNREDVEAAVKEALEKLDAEWKAKHDKEIIAVQDDRVKQITALRSDLEETRKELDAITVKRDTAVKEATFEKQQRVEAIEELRKEHEKANKELTEQLKAREKEIDEMKSVVADVRAKMEQSTITKERELEDMRHVVEEVRAKMDKASREADEMRKSYESTIADFQKRIADSAGKDELEQLKEELEKARQEKQVAEDEGTRRWESKSWTKVVVLEQYSLLAFEHCGIYHSHWACTSGSLFFKCLLYSYTSSYRLFTIF</sequence>
<feature type="region of interest" description="Disordered" evidence="2">
    <location>
        <begin position="97"/>
        <end position="167"/>
    </location>
</feature>
<dbReference type="AlphaFoldDB" id="A0A0E9NQ23"/>
<reference evidence="3 4" key="3">
    <citation type="journal article" date="2015" name="Genome Announc.">
        <title>Draft Genome Sequence of the Archiascomycetous Yeast Saitoella complicata.</title>
        <authorList>
            <person name="Yamauchi K."/>
            <person name="Kondo S."/>
            <person name="Hamamoto M."/>
            <person name="Takahashi Y."/>
            <person name="Ogura Y."/>
            <person name="Hayashi T."/>
            <person name="Nishida H."/>
        </authorList>
    </citation>
    <scope>NUCLEOTIDE SEQUENCE [LARGE SCALE GENOMIC DNA]</scope>
    <source>
        <strain evidence="3 4">NRRL Y-17804</strain>
    </source>
</reference>
<feature type="compositionally biased region" description="Low complexity" evidence="2">
    <location>
        <begin position="221"/>
        <end position="235"/>
    </location>
</feature>
<dbReference type="PANTHER" id="PTHR19327:SF0">
    <property type="entry name" value="GOLGIN SUBFAMILY A MEMBER 4"/>
    <property type="match status" value="1"/>
</dbReference>
<evidence type="ECO:0000256" key="1">
    <source>
        <dbReference type="SAM" id="Coils"/>
    </source>
</evidence>
<dbReference type="Proteomes" id="UP000033140">
    <property type="component" value="Unassembled WGS sequence"/>
</dbReference>
<dbReference type="GO" id="GO:0005794">
    <property type="term" value="C:Golgi apparatus"/>
    <property type="evidence" value="ECO:0007669"/>
    <property type="project" value="TreeGrafter"/>
</dbReference>
<dbReference type="OMA" id="GEMADNH"/>
<feature type="coiled-coil region" evidence="1">
    <location>
        <begin position="720"/>
        <end position="877"/>
    </location>
</feature>
<feature type="compositionally biased region" description="Polar residues" evidence="2">
    <location>
        <begin position="8"/>
        <end position="18"/>
    </location>
</feature>
<name>A0A0E9NQ23_SAICN</name>
<feature type="compositionally biased region" description="Low complexity" evidence="2">
    <location>
        <begin position="151"/>
        <end position="167"/>
    </location>
</feature>
<evidence type="ECO:0000313" key="3">
    <source>
        <dbReference type="EMBL" id="GAO51525.1"/>
    </source>
</evidence>
<feature type="compositionally biased region" description="Polar residues" evidence="2">
    <location>
        <begin position="189"/>
        <end position="209"/>
    </location>
</feature>
<feature type="compositionally biased region" description="Basic and acidic residues" evidence="2">
    <location>
        <begin position="242"/>
        <end position="260"/>
    </location>
</feature>
<feature type="region of interest" description="Disordered" evidence="2">
    <location>
        <begin position="189"/>
        <end position="315"/>
    </location>
</feature>
<feature type="compositionally biased region" description="Polar residues" evidence="2">
    <location>
        <begin position="265"/>
        <end position="286"/>
    </location>
</feature>